<reference evidence="3" key="2">
    <citation type="submission" date="2020-07" db="EMBL/GenBank/DDBJ databases">
        <authorList>
            <person name="Vera ALvarez R."/>
            <person name="Arias-Moreno D.M."/>
            <person name="Jimenez-Jacinto V."/>
            <person name="Jimenez-Bremont J.F."/>
            <person name="Swaminathan K."/>
            <person name="Moose S.P."/>
            <person name="Guerrero-Gonzalez M.L."/>
            <person name="Marino-Ramirez L."/>
            <person name="Landsman D."/>
            <person name="Rodriguez-Kessler M."/>
            <person name="Delgado-Sanchez P."/>
        </authorList>
    </citation>
    <scope>NUCLEOTIDE SEQUENCE</scope>
    <source>
        <tissue evidence="3">Cladode</tissue>
    </source>
</reference>
<feature type="compositionally biased region" description="Polar residues" evidence="1">
    <location>
        <begin position="1"/>
        <end position="11"/>
    </location>
</feature>
<keyword evidence="2" id="KW-0472">Membrane</keyword>
<accession>A0A7C9DJ15</accession>
<feature type="region of interest" description="Disordered" evidence="1">
    <location>
        <begin position="1"/>
        <end position="53"/>
    </location>
</feature>
<proteinExistence type="predicted"/>
<evidence type="ECO:0000256" key="2">
    <source>
        <dbReference type="SAM" id="Phobius"/>
    </source>
</evidence>
<feature type="transmembrane region" description="Helical" evidence="2">
    <location>
        <begin position="111"/>
        <end position="128"/>
    </location>
</feature>
<evidence type="ECO:0000313" key="3">
    <source>
        <dbReference type="EMBL" id="MBA4638169.1"/>
    </source>
</evidence>
<keyword evidence="2" id="KW-1133">Transmembrane helix</keyword>
<dbReference type="AlphaFoldDB" id="A0A7C9DJ15"/>
<evidence type="ECO:0000256" key="1">
    <source>
        <dbReference type="SAM" id="MobiDB-lite"/>
    </source>
</evidence>
<dbReference type="EMBL" id="GISG01108530">
    <property type="protein sequence ID" value="MBA4638169.1"/>
    <property type="molecule type" value="Transcribed_RNA"/>
</dbReference>
<organism evidence="3">
    <name type="scientific">Opuntia streptacantha</name>
    <name type="common">Prickly pear cactus</name>
    <name type="synonym">Opuntia cardona</name>
    <dbReference type="NCBI Taxonomy" id="393608"/>
    <lineage>
        <taxon>Eukaryota</taxon>
        <taxon>Viridiplantae</taxon>
        <taxon>Streptophyta</taxon>
        <taxon>Embryophyta</taxon>
        <taxon>Tracheophyta</taxon>
        <taxon>Spermatophyta</taxon>
        <taxon>Magnoliopsida</taxon>
        <taxon>eudicotyledons</taxon>
        <taxon>Gunneridae</taxon>
        <taxon>Pentapetalae</taxon>
        <taxon>Caryophyllales</taxon>
        <taxon>Cactineae</taxon>
        <taxon>Cactaceae</taxon>
        <taxon>Opuntioideae</taxon>
        <taxon>Opuntia</taxon>
    </lineage>
</organism>
<dbReference type="EMBL" id="GISG01108529">
    <property type="protein sequence ID" value="MBA4638168.1"/>
    <property type="molecule type" value="Transcribed_RNA"/>
</dbReference>
<keyword evidence="2" id="KW-0812">Transmembrane</keyword>
<reference evidence="3" key="1">
    <citation type="journal article" date="2013" name="J. Plant Res.">
        <title>Effect of fungi and light on seed germination of three Opuntia species from semiarid lands of central Mexico.</title>
        <authorList>
            <person name="Delgado-Sanchez P."/>
            <person name="Jimenez-Bremont J.F."/>
            <person name="Guerrero-Gonzalez Mde L."/>
            <person name="Flores J."/>
        </authorList>
    </citation>
    <scope>NUCLEOTIDE SEQUENCE</scope>
    <source>
        <tissue evidence="3">Cladode</tissue>
    </source>
</reference>
<sequence>MTSMLFTCTSPAPNPSPPLRRRFTPPPPPPPLPTSTTQGLPRAHFPMSASKTSLHPCLSRAPLKRRLSRGCSPALASMRRWWRRRERKQGLTPLSKVAATVDMGWLEAGLVMMRIVIATVVIMGMAGVSRSII</sequence>
<dbReference type="EMBL" id="GISG01108528">
    <property type="protein sequence ID" value="MBA4638167.1"/>
    <property type="molecule type" value="Transcribed_RNA"/>
</dbReference>
<name>A0A7C9DJ15_OPUST</name>
<protein>
    <submittedName>
        <fullName evidence="3">Uncharacterized protein</fullName>
    </submittedName>
</protein>
<feature type="compositionally biased region" description="Pro residues" evidence="1">
    <location>
        <begin position="12"/>
        <end position="33"/>
    </location>
</feature>